<dbReference type="EMBL" id="JBEWLZ010000001">
    <property type="protein sequence ID" value="MET1488273.1"/>
    <property type="molecule type" value="Genomic_DNA"/>
</dbReference>
<keyword evidence="3" id="KW-0813">Transport</keyword>
<keyword evidence="4 15" id="KW-1003">Cell membrane</keyword>
<evidence type="ECO:0000256" key="14">
    <source>
        <dbReference type="ARBA" id="ARBA00023136"/>
    </source>
</evidence>
<evidence type="ECO:0000256" key="8">
    <source>
        <dbReference type="ARBA" id="ARBA00022741"/>
    </source>
</evidence>
<dbReference type="InterPro" id="IPR023299">
    <property type="entry name" value="ATPase_P-typ_cyto_dom_N"/>
</dbReference>
<dbReference type="SUPFAM" id="SSF81665">
    <property type="entry name" value="Calcium ATPase, transmembrane domain M"/>
    <property type="match status" value="1"/>
</dbReference>
<dbReference type="Pfam" id="PF00702">
    <property type="entry name" value="Hydrolase"/>
    <property type="match status" value="1"/>
</dbReference>
<protein>
    <submittedName>
        <fullName evidence="17">Heavy metal translocating P-type ATPase</fullName>
    </submittedName>
</protein>
<dbReference type="Gene3D" id="3.40.50.1000">
    <property type="entry name" value="HAD superfamily/HAD-like"/>
    <property type="match status" value="1"/>
</dbReference>
<feature type="transmembrane region" description="Helical" evidence="15">
    <location>
        <begin position="229"/>
        <end position="247"/>
    </location>
</feature>
<dbReference type="SFLD" id="SFLDS00003">
    <property type="entry name" value="Haloacid_Dehalogenase"/>
    <property type="match status" value="1"/>
</dbReference>
<evidence type="ECO:0000256" key="13">
    <source>
        <dbReference type="ARBA" id="ARBA00023065"/>
    </source>
</evidence>
<reference evidence="17 18" key="1">
    <citation type="submission" date="2024-07" db="EMBL/GenBank/DDBJ databases">
        <title>Uliginosibacterium paludis KCTC:42655.</title>
        <authorList>
            <person name="Kim M.K."/>
        </authorList>
    </citation>
    <scope>NUCLEOTIDE SEQUENCE [LARGE SCALE GENOMIC DNA]</scope>
    <source>
        <strain evidence="17 18">KCTC 42655</strain>
    </source>
</reference>
<evidence type="ECO:0000256" key="9">
    <source>
        <dbReference type="ARBA" id="ARBA00022840"/>
    </source>
</evidence>
<dbReference type="Pfam" id="PF12156">
    <property type="entry name" value="ATPase-cat_bd"/>
    <property type="match status" value="1"/>
</dbReference>
<comment type="caution">
    <text evidence="17">The sequence shown here is derived from an EMBL/GenBank/DDBJ whole genome shotgun (WGS) entry which is preliminary data.</text>
</comment>
<dbReference type="NCBIfam" id="TIGR01525">
    <property type="entry name" value="ATPase-IB_hvy"/>
    <property type="match status" value="1"/>
</dbReference>
<dbReference type="CDD" id="cd00371">
    <property type="entry name" value="HMA"/>
    <property type="match status" value="1"/>
</dbReference>
<keyword evidence="14 15" id="KW-0472">Membrane</keyword>
<dbReference type="InterPro" id="IPR008250">
    <property type="entry name" value="ATPase_P-typ_transduc_dom_A_sf"/>
</dbReference>
<keyword evidence="18" id="KW-1185">Reference proteome</keyword>
<comment type="subcellular location">
    <subcellularLocation>
        <location evidence="1">Cell membrane</location>
        <topology evidence="1">Multi-pass membrane protein</topology>
    </subcellularLocation>
</comment>
<dbReference type="Gene3D" id="2.70.150.10">
    <property type="entry name" value="Calcium-transporting ATPase, cytoplasmic transduction domain A"/>
    <property type="match status" value="1"/>
</dbReference>
<keyword evidence="10" id="KW-0460">Magnesium</keyword>
<dbReference type="NCBIfam" id="TIGR01511">
    <property type="entry name" value="ATPase-IB1_Cu"/>
    <property type="match status" value="1"/>
</dbReference>
<dbReference type="SFLD" id="SFLDF00027">
    <property type="entry name" value="p-type_atpase"/>
    <property type="match status" value="1"/>
</dbReference>
<dbReference type="PROSITE" id="PS50846">
    <property type="entry name" value="HMA_2"/>
    <property type="match status" value="1"/>
</dbReference>
<name>A0ABV2CK78_9RHOO</name>
<dbReference type="InterPro" id="IPR021993">
    <property type="entry name" value="ATPase-cat-bd"/>
</dbReference>
<evidence type="ECO:0000256" key="6">
    <source>
        <dbReference type="ARBA" id="ARBA00022692"/>
    </source>
</evidence>
<accession>A0ABV2CK78</accession>
<dbReference type="InterPro" id="IPR036163">
    <property type="entry name" value="HMA_dom_sf"/>
</dbReference>
<dbReference type="CDD" id="cd02079">
    <property type="entry name" value="P-type_ATPase_HM"/>
    <property type="match status" value="1"/>
</dbReference>
<dbReference type="InterPro" id="IPR036412">
    <property type="entry name" value="HAD-like_sf"/>
</dbReference>
<evidence type="ECO:0000256" key="7">
    <source>
        <dbReference type="ARBA" id="ARBA00022723"/>
    </source>
</evidence>
<feature type="transmembrane region" description="Helical" evidence="15">
    <location>
        <begin position="287"/>
        <end position="305"/>
    </location>
</feature>
<feature type="transmembrane region" description="Helical" evidence="15">
    <location>
        <begin position="441"/>
        <end position="463"/>
    </location>
</feature>
<dbReference type="Gene3D" id="3.30.70.100">
    <property type="match status" value="1"/>
</dbReference>
<keyword evidence="5" id="KW-0597">Phosphoprotein</keyword>
<feature type="domain" description="HMA" evidence="16">
    <location>
        <begin position="106"/>
        <end position="172"/>
    </location>
</feature>
<feature type="transmembrane region" description="Helical" evidence="15">
    <location>
        <begin position="190"/>
        <end position="209"/>
    </location>
</feature>
<dbReference type="RefSeq" id="WP_345926240.1">
    <property type="nucleotide sequence ID" value="NZ_JBDIVF010000003.1"/>
</dbReference>
<dbReference type="SFLD" id="SFLDG00002">
    <property type="entry name" value="C1.7:_P-type_atpase_like"/>
    <property type="match status" value="1"/>
</dbReference>
<dbReference type="SUPFAM" id="SSF81653">
    <property type="entry name" value="Calcium ATPase, transduction domain A"/>
    <property type="match status" value="1"/>
</dbReference>
<dbReference type="InterPro" id="IPR044492">
    <property type="entry name" value="P_typ_ATPase_HD_dom"/>
</dbReference>
<evidence type="ECO:0000313" key="17">
    <source>
        <dbReference type="EMBL" id="MET1488273.1"/>
    </source>
</evidence>
<dbReference type="InterPro" id="IPR023298">
    <property type="entry name" value="ATPase_P-typ_TM_dom_sf"/>
</dbReference>
<dbReference type="InterPro" id="IPR059000">
    <property type="entry name" value="ATPase_P-type_domA"/>
</dbReference>
<dbReference type="PANTHER" id="PTHR43520">
    <property type="entry name" value="ATP7, ISOFORM B"/>
    <property type="match status" value="1"/>
</dbReference>
<sequence>MNVSGVESNPLSCEALSSDCFHCGLPVPEDATLLVRVEGISRRMCCAGCQAVCEAIVANGLEDYYRHRKSLPSPEMAVPSDLLALDVFDHEEFQKGFVRPLEGDEREADLILEGISCAACVWLNERHIAQLHGVCGIEVNYATRRARVRWRGEQIRLSAILKAVRSIGYSAHPYDPATSESLARDERRTALWRVFVAGFGMMQVMMYAYPAYIAHEGDMSPVAASLMRWASMVLTFPVVLYSAAPFFRRAWRDLRARYLGMDVPVALGVGAAFLASVTATISGKGEVYFDSVTMFVFFLLSARYLEMLARQRATRGAETLARLIPAFARRIGEGGIIEEGVPVSALKEGDVLLVRPGEVIVADGHVRRGGSEVDESWLTGESLPVPKAEGSEVLGGSVNGSGVLEYSAERLGDATRLATIRRLVERARSERPRIVVAADKVALWFTAALLLLAAITGLVWWQFDPDRALSVFVAVLVVSCPCALSLATPIALTVAADTLGRAGLLVTRTPAIEALAEVTHFAFDKTGTLTLGNLQLEEVRLAEGVTRESALVLAAALELNSEHLIGRALLEAVGDPRIQPAEQVEVVAGFGISGEVKGKACAIGRPEYVEGVVGLTLPATLRGETRATWVYLGEPGRWIAAFGLSDGVRPSARAAIGDLREAGASVSILSGDSQLAVDGVAGLLSVTDAKGGLSPEGKYSALKEMQISGAVVAMVGDGINDAPVLAQAQVSIAMAGGTDMARHQADVILLGDDLSKLVLGVRVAKLTRRIVRENLFWAFGYNILAIPAAATGLVSAWMAGLGMGLSSLLVVLNAMRIARGGVRKTWKPVSTS</sequence>
<dbReference type="SUPFAM" id="SSF55008">
    <property type="entry name" value="HMA, heavy metal-associated domain"/>
    <property type="match status" value="1"/>
</dbReference>
<keyword evidence="8 15" id="KW-0547">Nucleotide-binding</keyword>
<dbReference type="PRINTS" id="PR00120">
    <property type="entry name" value="HATPASE"/>
</dbReference>
<dbReference type="Gene3D" id="3.40.1110.10">
    <property type="entry name" value="Calcium-transporting ATPase, cytoplasmic domain N"/>
    <property type="match status" value="1"/>
</dbReference>
<evidence type="ECO:0000256" key="5">
    <source>
        <dbReference type="ARBA" id="ARBA00022553"/>
    </source>
</evidence>
<dbReference type="Proteomes" id="UP001548590">
    <property type="component" value="Unassembled WGS sequence"/>
</dbReference>
<comment type="similarity">
    <text evidence="2 15">Belongs to the cation transport ATPase (P-type) (TC 3.A.3) family. Type IB subfamily.</text>
</comment>
<feature type="transmembrane region" description="Helical" evidence="15">
    <location>
        <begin position="259"/>
        <end position="281"/>
    </location>
</feature>
<dbReference type="NCBIfam" id="TIGR01512">
    <property type="entry name" value="ATPase-IB2_Cd"/>
    <property type="match status" value="1"/>
</dbReference>
<evidence type="ECO:0000256" key="3">
    <source>
        <dbReference type="ARBA" id="ARBA00022448"/>
    </source>
</evidence>
<dbReference type="PANTHER" id="PTHR43520:SF5">
    <property type="entry name" value="CATION-TRANSPORTING P-TYPE ATPASE-RELATED"/>
    <property type="match status" value="1"/>
</dbReference>
<dbReference type="SUPFAM" id="SSF56784">
    <property type="entry name" value="HAD-like"/>
    <property type="match status" value="1"/>
</dbReference>
<evidence type="ECO:0000256" key="12">
    <source>
        <dbReference type="ARBA" id="ARBA00022989"/>
    </source>
</evidence>
<evidence type="ECO:0000259" key="16">
    <source>
        <dbReference type="PROSITE" id="PS50846"/>
    </source>
</evidence>
<keyword evidence="9 15" id="KW-0067">ATP-binding</keyword>
<gene>
    <name evidence="17" type="ORF">ABVT11_00435</name>
</gene>
<evidence type="ECO:0000256" key="15">
    <source>
        <dbReference type="RuleBase" id="RU362081"/>
    </source>
</evidence>
<evidence type="ECO:0000256" key="10">
    <source>
        <dbReference type="ARBA" id="ARBA00022842"/>
    </source>
</evidence>
<evidence type="ECO:0000256" key="4">
    <source>
        <dbReference type="ARBA" id="ARBA00022475"/>
    </source>
</evidence>
<evidence type="ECO:0000256" key="11">
    <source>
        <dbReference type="ARBA" id="ARBA00022967"/>
    </source>
</evidence>
<dbReference type="Pfam" id="PF00403">
    <property type="entry name" value="HMA"/>
    <property type="match status" value="1"/>
</dbReference>
<dbReference type="NCBIfam" id="TIGR01494">
    <property type="entry name" value="ATPase_P-type"/>
    <property type="match status" value="1"/>
</dbReference>
<dbReference type="PRINTS" id="PR00119">
    <property type="entry name" value="CATATPASE"/>
</dbReference>
<evidence type="ECO:0000256" key="2">
    <source>
        <dbReference type="ARBA" id="ARBA00006024"/>
    </source>
</evidence>
<dbReference type="Pfam" id="PF00122">
    <property type="entry name" value="E1-E2_ATPase"/>
    <property type="match status" value="1"/>
</dbReference>
<evidence type="ECO:0000313" key="18">
    <source>
        <dbReference type="Proteomes" id="UP001548590"/>
    </source>
</evidence>
<dbReference type="PROSITE" id="PS00154">
    <property type="entry name" value="ATPASE_E1_E2"/>
    <property type="match status" value="1"/>
</dbReference>
<proteinExistence type="inferred from homology"/>
<keyword evidence="12 15" id="KW-1133">Transmembrane helix</keyword>
<keyword evidence="6 15" id="KW-0812">Transmembrane</keyword>
<dbReference type="InterPro" id="IPR001757">
    <property type="entry name" value="P_typ_ATPase"/>
</dbReference>
<keyword evidence="7 15" id="KW-0479">Metal-binding</keyword>
<dbReference type="InterPro" id="IPR006121">
    <property type="entry name" value="HMA_dom"/>
</dbReference>
<keyword evidence="11" id="KW-1278">Translocase</keyword>
<organism evidence="17 18">
    <name type="scientific">Uliginosibacterium paludis</name>
    <dbReference type="NCBI Taxonomy" id="1615952"/>
    <lineage>
        <taxon>Bacteria</taxon>
        <taxon>Pseudomonadati</taxon>
        <taxon>Pseudomonadota</taxon>
        <taxon>Betaproteobacteria</taxon>
        <taxon>Rhodocyclales</taxon>
        <taxon>Zoogloeaceae</taxon>
        <taxon>Uliginosibacterium</taxon>
    </lineage>
</organism>
<evidence type="ECO:0000256" key="1">
    <source>
        <dbReference type="ARBA" id="ARBA00004651"/>
    </source>
</evidence>
<dbReference type="InterPro" id="IPR027256">
    <property type="entry name" value="P-typ_ATPase_IB"/>
</dbReference>
<feature type="transmembrane region" description="Helical" evidence="15">
    <location>
        <begin position="469"/>
        <end position="492"/>
    </location>
</feature>
<keyword evidence="13" id="KW-0406">Ion transport</keyword>
<feature type="transmembrane region" description="Helical" evidence="15">
    <location>
        <begin position="774"/>
        <end position="790"/>
    </location>
</feature>
<dbReference type="InterPro" id="IPR018303">
    <property type="entry name" value="ATPase_P-typ_P_site"/>
</dbReference>
<dbReference type="InterPro" id="IPR023214">
    <property type="entry name" value="HAD_sf"/>
</dbReference>